<evidence type="ECO:0000313" key="2">
    <source>
        <dbReference type="Proteomes" id="UP000767446"/>
    </source>
</evidence>
<organism evidence="1 2">
    <name type="scientific">Gomphosphaeria aponina SAG 52.96 = DSM 107014</name>
    <dbReference type="NCBI Taxonomy" id="1521640"/>
    <lineage>
        <taxon>Bacteria</taxon>
        <taxon>Bacillati</taxon>
        <taxon>Cyanobacteriota</taxon>
        <taxon>Cyanophyceae</taxon>
        <taxon>Oscillatoriophycideae</taxon>
        <taxon>Chroococcales</taxon>
        <taxon>Gomphosphaeriaceae</taxon>
        <taxon>Gomphosphaeria</taxon>
    </lineage>
</organism>
<dbReference type="Pfam" id="PF08852">
    <property type="entry name" value="DUF1822"/>
    <property type="match status" value="1"/>
</dbReference>
<comment type="caution">
    <text evidence="1">The sequence shown here is derived from an EMBL/GenBank/DDBJ whole genome shotgun (WGS) entry which is preliminary data.</text>
</comment>
<gene>
    <name evidence="1" type="ORF">DSM107014_02650</name>
</gene>
<protein>
    <submittedName>
        <fullName evidence="1">DUF1822 family protein</fullName>
    </submittedName>
</protein>
<proteinExistence type="predicted"/>
<dbReference type="InterPro" id="IPR014951">
    <property type="entry name" value="DUF1822"/>
</dbReference>
<sequence length="409" mass="46676">MSIDLQHSFTIYLTAKHHQIAEKFAHEQTSKFKAKQVYLNTLAVLAINEFLPEINYQGNLRESASFNPVINCLYNTGNLMVADIDVNLECRPILPEESAIIVPQEVIETADFYIGVQFQESLDKVKLLGFYPATKLDTSQPLITIPIEELTPIEDLIDELFAIEEYIDSLDENTVADVNEKLDDMPLAAIKLQLEKIYRDFNVDTKRYAEGVSFIRSQLVDDESSLSTELEDLVKNLFKPIEAYWEENEPGKSPINIGTQIGNAVVKLGDIIKGIRTPGYLYREEAIAQQLIPATAFLGDTEDQKITFNPINLAQEQILLSLQLETNNTNKINIKIIVKNVKENEPLPSELELILEDEKETITRKIKQQKHQDRFDITFSKNYGESFTLRLLLGDESFQEQFTIDLLRN</sequence>
<name>A0A941JUI4_9CHRO</name>
<reference evidence="1" key="1">
    <citation type="submission" date="2021-02" db="EMBL/GenBank/DDBJ databases">
        <title>Metagenome analyses of Stigonema ocellatum DSM 106950, Chlorogloea purpurea SAG 13.99 and Gomphosphaeria aponina DSM 107014.</title>
        <authorList>
            <person name="Marter P."/>
            <person name="Huang S."/>
        </authorList>
    </citation>
    <scope>NUCLEOTIDE SEQUENCE</scope>
    <source>
        <strain evidence="1">JP213</strain>
    </source>
</reference>
<evidence type="ECO:0000313" key="1">
    <source>
        <dbReference type="EMBL" id="MBR8826795.1"/>
    </source>
</evidence>
<dbReference type="EMBL" id="JADQBC010000011">
    <property type="protein sequence ID" value="MBR8826795.1"/>
    <property type="molecule type" value="Genomic_DNA"/>
</dbReference>
<dbReference type="Proteomes" id="UP000767446">
    <property type="component" value="Unassembled WGS sequence"/>
</dbReference>
<dbReference type="AlphaFoldDB" id="A0A941JUI4"/>
<accession>A0A941JUI4</accession>